<organism evidence="7 8">
    <name type="scientific">Celeribacter neptunius</name>
    <dbReference type="NCBI Taxonomy" id="588602"/>
    <lineage>
        <taxon>Bacteria</taxon>
        <taxon>Pseudomonadati</taxon>
        <taxon>Pseudomonadota</taxon>
        <taxon>Alphaproteobacteria</taxon>
        <taxon>Rhodobacterales</taxon>
        <taxon>Roseobacteraceae</taxon>
        <taxon>Celeribacter</taxon>
    </lineage>
</organism>
<name>A0A1I3VI30_9RHOB</name>
<dbReference type="Pfam" id="PF13675">
    <property type="entry name" value="PilJ"/>
    <property type="match status" value="1"/>
</dbReference>
<evidence type="ECO:0000256" key="3">
    <source>
        <dbReference type="ARBA" id="ARBA00022989"/>
    </source>
</evidence>
<dbReference type="OrthoDB" id="7876041at2"/>
<evidence type="ECO:0000313" key="7">
    <source>
        <dbReference type="EMBL" id="SFJ95074.1"/>
    </source>
</evidence>
<evidence type="ECO:0000256" key="5">
    <source>
        <dbReference type="SAM" id="SignalP"/>
    </source>
</evidence>
<feature type="signal peptide" evidence="5">
    <location>
        <begin position="1"/>
        <end position="22"/>
    </location>
</feature>
<feature type="chain" id="PRO_5011583893" evidence="5">
    <location>
        <begin position="23"/>
        <end position="301"/>
    </location>
</feature>
<evidence type="ECO:0000259" key="6">
    <source>
        <dbReference type="Pfam" id="PF13675"/>
    </source>
</evidence>
<keyword evidence="2" id="KW-0812">Transmembrane</keyword>
<evidence type="ECO:0000256" key="1">
    <source>
        <dbReference type="ARBA" id="ARBA00004141"/>
    </source>
</evidence>
<keyword evidence="5" id="KW-0732">Signal</keyword>
<dbReference type="GO" id="GO:0016020">
    <property type="term" value="C:membrane"/>
    <property type="evidence" value="ECO:0007669"/>
    <property type="project" value="UniProtKB-SubCell"/>
</dbReference>
<dbReference type="RefSeq" id="WP_090061884.1">
    <property type="nucleotide sequence ID" value="NZ_FORH01000007.1"/>
</dbReference>
<evidence type="ECO:0000256" key="4">
    <source>
        <dbReference type="ARBA" id="ARBA00023136"/>
    </source>
</evidence>
<proteinExistence type="predicted"/>
<evidence type="ECO:0000313" key="8">
    <source>
        <dbReference type="Proteomes" id="UP000199630"/>
    </source>
</evidence>
<comment type="subcellular location">
    <subcellularLocation>
        <location evidence="1">Membrane</location>
        <topology evidence="1">Multi-pass membrane protein</topology>
    </subcellularLocation>
</comment>
<evidence type="ECO:0000256" key="2">
    <source>
        <dbReference type="ARBA" id="ARBA00022692"/>
    </source>
</evidence>
<keyword evidence="8" id="KW-1185">Reference proteome</keyword>
<keyword evidence="3" id="KW-1133">Transmembrane helix</keyword>
<dbReference type="AlphaFoldDB" id="A0A1I3VI30"/>
<dbReference type="InterPro" id="IPR029095">
    <property type="entry name" value="NarX-like_N"/>
</dbReference>
<reference evidence="8" key="1">
    <citation type="submission" date="2016-10" db="EMBL/GenBank/DDBJ databases">
        <authorList>
            <person name="Varghese N."/>
            <person name="Submissions S."/>
        </authorList>
    </citation>
    <scope>NUCLEOTIDE SEQUENCE [LARGE SCALE GENOMIC DNA]</scope>
    <source>
        <strain evidence="8">DSM 26471</strain>
    </source>
</reference>
<dbReference type="Proteomes" id="UP000199630">
    <property type="component" value="Unassembled WGS sequence"/>
</dbReference>
<sequence>MPRYSYRYFLLFALFLSLNALPQTLGASETAQDTDQIYARQIQLLGRQAALGHRLVRNICFVQSGIDTAQNRRELETTRDEIAATLQGLVNGDESRGIPAISNGNIRTQMGSVEMVWKGLDKKITAFLSDEGLSDKDVLKLGFKAGSLEKLLRNVTQSLELKTSVDSSPEQLERNRVIATASSQNRLLQQAGQSACFIHLAAADQAGPHIENLTGHIAAFDRNSFDLTFVQPTRAVIAVSEELELANLTAWQDWNGIEPLLSSVAETRDEDEMRRRLIELSLGIAYLDRELDDTLAIFMAL</sequence>
<dbReference type="STRING" id="588602.SAMN04487991_3385"/>
<keyword evidence="4" id="KW-0472">Membrane</keyword>
<gene>
    <name evidence="7" type="ORF">SAMN04487991_3385</name>
</gene>
<feature type="domain" description="NarX-like N-terminal" evidence="6">
    <location>
        <begin position="39"/>
        <end position="131"/>
    </location>
</feature>
<dbReference type="EMBL" id="FORH01000007">
    <property type="protein sequence ID" value="SFJ95074.1"/>
    <property type="molecule type" value="Genomic_DNA"/>
</dbReference>
<accession>A0A1I3VI30</accession>
<protein>
    <submittedName>
        <fullName evidence="7">Type IV pili methyl-accepting chemotaxis transducer N-term</fullName>
    </submittedName>
</protein>